<dbReference type="Pfam" id="PF02776">
    <property type="entry name" value="TPP_enzyme_N"/>
    <property type="match status" value="1"/>
</dbReference>
<feature type="domain" description="Rieske" evidence="8">
    <location>
        <begin position="8"/>
        <end position="102"/>
    </location>
</feature>
<dbReference type="InterPro" id="IPR012000">
    <property type="entry name" value="Thiamin_PyroP_enz_cen_dom"/>
</dbReference>
<dbReference type="Pfam" id="PF00355">
    <property type="entry name" value="Rieske"/>
    <property type="match status" value="1"/>
</dbReference>
<dbReference type="SUPFAM" id="SSF50022">
    <property type="entry name" value="ISP domain"/>
    <property type="match status" value="1"/>
</dbReference>
<evidence type="ECO:0000256" key="3">
    <source>
        <dbReference type="ARBA" id="ARBA00022723"/>
    </source>
</evidence>
<evidence type="ECO:0000256" key="6">
    <source>
        <dbReference type="ARBA" id="ARBA00023052"/>
    </source>
</evidence>
<dbReference type="GO" id="GO:0003824">
    <property type="term" value="F:catalytic activity"/>
    <property type="evidence" value="ECO:0007669"/>
    <property type="project" value="InterPro"/>
</dbReference>
<dbReference type="Proteomes" id="UP000239366">
    <property type="component" value="Unassembled WGS sequence"/>
</dbReference>
<proteinExistence type="inferred from homology"/>
<keyword evidence="9" id="KW-0670">Pyruvate</keyword>
<dbReference type="InterPro" id="IPR017941">
    <property type="entry name" value="Rieske_2Fe-2S"/>
</dbReference>
<dbReference type="EMBL" id="MQVX01000001">
    <property type="protein sequence ID" value="PQJ15667.1"/>
    <property type="molecule type" value="Genomic_DNA"/>
</dbReference>
<dbReference type="InterPro" id="IPR029061">
    <property type="entry name" value="THDP-binding"/>
</dbReference>
<gene>
    <name evidence="9" type="ORF">BST99_07940</name>
</gene>
<dbReference type="InterPro" id="IPR011766">
    <property type="entry name" value="TPP_enzyme_TPP-bd"/>
</dbReference>
<keyword evidence="4" id="KW-0408">Iron</keyword>
<evidence type="ECO:0000313" key="9">
    <source>
        <dbReference type="EMBL" id="PQJ15667.1"/>
    </source>
</evidence>
<evidence type="ECO:0000256" key="5">
    <source>
        <dbReference type="ARBA" id="ARBA00023014"/>
    </source>
</evidence>
<accession>A0A2S7T831</accession>
<dbReference type="InterPro" id="IPR047211">
    <property type="entry name" value="POXB-like"/>
</dbReference>
<dbReference type="Gene3D" id="3.40.50.1220">
    <property type="entry name" value="TPP-binding domain"/>
    <property type="match status" value="1"/>
</dbReference>
<dbReference type="AlphaFoldDB" id="A0A2S7T831"/>
<sequence length="648" mass="70610">MSEKIWYRVLDNKDRLPEGRVKSVTAGHKGICLTHFEGKFSALDNRCPHQGGPLGEGSIEKGMLRCPWHGWDFHPCTGLPPGGYDDGVPTYEVKEEDGAIFVGLDPEPEHRPTVSDVMVETMINWGVDRVFGMVGHSNLGFADAMKRKEQEGKLRYFGIRHEGTASFAASAYGKLTGKPAACFSIAGPGATNMYTGLWDARVDRAPILALTGQVATQVVGTGNFQEVDLVQAFANVAEFNHRVQRDSKHAELMSLAVKHALLMRNVSHLTFPDEVQEVEVPARAKAQGPEKRITALDIAPPKEAVEEAVGLISQAKRPVIIMGHGARKHKEAIIAFAQFLNATVVTTFKGKGLISDHHPLGGGVLGRSGTPIASWFMNESDLLIVFGASFSNHTGITPKKPIIQVDFDPLALSKFHPVEVAVYGDIARSLELFKEGVGPVANTIDQRYEIAERWRIWRDEKTTRLTETSEKGLSSIALFECMNKLTPENAVMCVDVGNNAYSFGRYFESKAHDFLMSGYLGSIGFALPAAMGAWAAVGDSRPVVAVAGDGGLCQYLAEITTLVKYGMPVKLIVLNNHELGKISKEQRAGEFDVWQTSLTNPDFAAFARSAGAWGKQAKTQAEMEAGMEELFTQQGPGLLEVLTDVELI</sequence>
<dbReference type="InterPro" id="IPR036922">
    <property type="entry name" value="Rieske_2Fe-2S_sf"/>
</dbReference>
<dbReference type="CDD" id="cd07039">
    <property type="entry name" value="TPP_PYR_POX"/>
    <property type="match status" value="1"/>
</dbReference>
<dbReference type="InterPro" id="IPR029035">
    <property type="entry name" value="DHS-like_NAD/FAD-binding_dom"/>
</dbReference>
<dbReference type="CDD" id="cd03467">
    <property type="entry name" value="Rieske"/>
    <property type="match status" value="1"/>
</dbReference>
<dbReference type="Gene3D" id="2.102.10.10">
    <property type="entry name" value="Rieske [2Fe-2S] iron-sulphur domain"/>
    <property type="match status" value="1"/>
</dbReference>
<dbReference type="GO" id="GO:0019752">
    <property type="term" value="P:carboxylic acid metabolic process"/>
    <property type="evidence" value="ECO:0007669"/>
    <property type="project" value="UniProtKB-ARBA"/>
</dbReference>
<dbReference type="PANTHER" id="PTHR42981:SF2">
    <property type="entry name" value="PYRUVATE DEHYDROGENASE [UBIQUINONE]"/>
    <property type="match status" value="1"/>
</dbReference>
<dbReference type="GO" id="GO:0051537">
    <property type="term" value="F:2 iron, 2 sulfur cluster binding"/>
    <property type="evidence" value="ECO:0007669"/>
    <property type="project" value="UniProtKB-KW"/>
</dbReference>
<keyword evidence="6 7" id="KW-0786">Thiamine pyrophosphate</keyword>
<keyword evidence="10" id="KW-1185">Reference proteome</keyword>
<keyword evidence="5" id="KW-0411">Iron-sulfur</keyword>
<comment type="similarity">
    <text evidence="1 7">Belongs to the TPP enzyme family.</text>
</comment>
<evidence type="ECO:0000256" key="4">
    <source>
        <dbReference type="ARBA" id="ARBA00023004"/>
    </source>
</evidence>
<name>A0A2S7T831_9FLAO</name>
<evidence type="ECO:0000259" key="8">
    <source>
        <dbReference type="PROSITE" id="PS51296"/>
    </source>
</evidence>
<dbReference type="PANTHER" id="PTHR42981">
    <property type="entry name" value="PYRUVATE DEHYDROGENASE [UBIQUINONE]"/>
    <property type="match status" value="1"/>
</dbReference>
<dbReference type="Pfam" id="PF00205">
    <property type="entry name" value="TPP_enzyme_M"/>
    <property type="match status" value="1"/>
</dbReference>
<comment type="caution">
    <text evidence="9">The sequence shown here is derived from an EMBL/GenBank/DDBJ whole genome shotgun (WGS) entry which is preliminary data.</text>
</comment>
<dbReference type="PROSITE" id="PS51296">
    <property type="entry name" value="RIESKE"/>
    <property type="match status" value="1"/>
</dbReference>
<protein>
    <submittedName>
        <fullName evidence="9">Pyruvate oxidase</fullName>
    </submittedName>
</protein>
<dbReference type="InterPro" id="IPR047210">
    <property type="entry name" value="TPP_PYR_POXB-like"/>
</dbReference>
<evidence type="ECO:0000256" key="1">
    <source>
        <dbReference type="ARBA" id="ARBA00007812"/>
    </source>
</evidence>
<dbReference type="SUPFAM" id="SSF52518">
    <property type="entry name" value="Thiamin diphosphate-binding fold (THDP-binding)"/>
    <property type="match status" value="2"/>
</dbReference>
<evidence type="ECO:0000313" key="10">
    <source>
        <dbReference type="Proteomes" id="UP000239366"/>
    </source>
</evidence>
<dbReference type="GO" id="GO:0030976">
    <property type="term" value="F:thiamine pyrophosphate binding"/>
    <property type="evidence" value="ECO:0007669"/>
    <property type="project" value="InterPro"/>
</dbReference>
<dbReference type="RefSeq" id="WP_105001320.1">
    <property type="nucleotide sequence ID" value="NZ_MQVX01000001.1"/>
</dbReference>
<dbReference type="Pfam" id="PF02775">
    <property type="entry name" value="TPP_enzyme_C"/>
    <property type="match status" value="1"/>
</dbReference>
<organism evidence="9 10">
    <name type="scientific">Aureicoccus marinus</name>
    <dbReference type="NCBI Taxonomy" id="754435"/>
    <lineage>
        <taxon>Bacteria</taxon>
        <taxon>Pseudomonadati</taxon>
        <taxon>Bacteroidota</taxon>
        <taxon>Flavobacteriia</taxon>
        <taxon>Flavobacteriales</taxon>
        <taxon>Flavobacteriaceae</taxon>
        <taxon>Aureicoccus</taxon>
    </lineage>
</organism>
<dbReference type="Gene3D" id="3.40.50.970">
    <property type="match status" value="2"/>
</dbReference>
<evidence type="ECO:0000256" key="7">
    <source>
        <dbReference type="RuleBase" id="RU362132"/>
    </source>
</evidence>
<evidence type="ECO:0000256" key="2">
    <source>
        <dbReference type="ARBA" id="ARBA00022714"/>
    </source>
</evidence>
<dbReference type="SUPFAM" id="SSF52467">
    <property type="entry name" value="DHS-like NAD/FAD-binding domain"/>
    <property type="match status" value="1"/>
</dbReference>
<reference evidence="10" key="1">
    <citation type="submission" date="2016-11" db="EMBL/GenBank/DDBJ databases">
        <title>Trade-off between light-utilization and light-protection in marine flavobacteria.</title>
        <authorList>
            <person name="Kumagai Y."/>
            <person name="Yoshizawa S."/>
            <person name="Kogure K."/>
        </authorList>
    </citation>
    <scope>NUCLEOTIDE SEQUENCE [LARGE SCALE GENOMIC DNA]</scope>
    <source>
        <strain evidence="10">SG-18</strain>
    </source>
</reference>
<dbReference type="GO" id="GO:0000287">
    <property type="term" value="F:magnesium ion binding"/>
    <property type="evidence" value="ECO:0007669"/>
    <property type="project" value="InterPro"/>
</dbReference>
<keyword evidence="2" id="KW-0001">2Fe-2S</keyword>
<dbReference type="InterPro" id="IPR012001">
    <property type="entry name" value="Thiamin_PyroP_enz_TPP-bd_dom"/>
</dbReference>
<dbReference type="OrthoDB" id="4494979at2"/>
<keyword evidence="3" id="KW-0479">Metal-binding</keyword>